<sequence length="64" mass="7035">PRPSIDTMLDLGIPGPYMDLDQGGDSTKFLMDLAASQKAAQACFLNGFEGLLDDDYTQPKREVR</sequence>
<reference evidence="4" key="2">
    <citation type="submission" date="2025-08" db="UniProtKB">
        <authorList>
            <consortium name="Ensembl"/>
        </authorList>
    </citation>
    <scope>IDENTIFICATION</scope>
</reference>
<evidence type="ECO:0000256" key="2">
    <source>
        <dbReference type="ARBA" id="ARBA00014874"/>
    </source>
</evidence>
<dbReference type="PANTHER" id="PTHR28562">
    <property type="entry name" value="COP9 SIGNALOSOME COMPLEX SUBUNIT 9"/>
    <property type="match status" value="1"/>
</dbReference>
<evidence type="ECO:0000313" key="5">
    <source>
        <dbReference type="Proteomes" id="UP000694547"/>
    </source>
</evidence>
<keyword evidence="5" id="KW-1185">Reference proteome</keyword>
<keyword evidence="3" id="KW-0736">Signalosome</keyword>
<evidence type="ECO:0000256" key="1">
    <source>
        <dbReference type="ARBA" id="ARBA00009162"/>
    </source>
</evidence>
<name>A0A8C8W4X7_PERMB</name>
<dbReference type="Ensembl" id="ENSPEMT00000040604.1">
    <property type="protein sequence ID" value="ENSPEMP00000035743.1"/>
    <property type="gene ID" value="ENSPEMG00000027189.1"/>
</dbReference>
<reference evidence="4 5" key="1">
    <citation type="submission" date="2018-10" db="EMBL/GenBank/DDBJ databases">
        <title>Improved assembly of the deer mouse Peromyscus maniculatus genome.</title>
        <authorList>
            <person name="Lassance J.-M."/>
            <person name="Hoekstra H.E."/>
        </authorList>
    </citation>
    <scope>NUCLEOTIDE SEQUENCE [LARGE SCALE GENOMIC DNA]</scope>
</reference>
<accession>A0A8C8W4X7</accession>
<dbReference type="AlphaFoldDB" id="A0A8C8W4X7"/>
<dbReference type="GO" id="GO:0008180">
    <property type="term" value="C:COP9 signalosome"/>
    <property type="evidence" value="ECO:0007669"/>
    <property type="project" value="UniProtKB-KW"/>
</dbReference>
<proteinExistence type="inferred from homology"/>
<comment type="similarity">
    <text evidence="1">Belongs to the CSN9 family.</text>
</comment>
<dbReference type="Pfam" id="PF15004">
    <property type="entry name" value="MYEOV2"/>
    <property type="match status" value="1"/>
</dbReference>
<evidence type="ECO:0000313" key="4">
    <source>
        <dbReference type="Ensembl" id="ENSPEMP00000035743.1"/>
    </source>
</evidence>
<dbReference type="GeneTree" id="ENSGT01150000290389"/>
<dbReference type="InterPro" id="IPR029391">
    <property type="entry name" value="CSN9_metazoa"/>
</dbReference>
<protein>
    <recommendedName>
        <fullName evidence="2">COP9 signalosome complex subunit 9</fullName>
    </recommendedName>
</protein>
<organism evidence="4 5">
    <name type="scientific">Peromyscus maniculatus bairdii</name>
    <name type="common">Prairie deer mouse</name>
    <dbReference type="NCBI Taxonomy" id="230844"/>
    <lineage>
        <taxon>Eukaryota</taxon>
        <taxon>Metazoa</taxon>
        <taxon>Chordata</taxon>
        <taxon>Craniata</taxon>
        <taxon>Vertebrata</taxon>
        <taxon>Euteleostomi</taxon>
        <taxon>Mammalia</taxon>
        <taxon>Eutheria</taxon>
        <taxon>Euarchontoglires</taxon>
        <taxon>Glires</taxon>
        <taxon>Rodentia</taxon>
        <taxon>Myomorpha</taxon>
        <taxon>Muroidea</taxon>
        <taxon>Cricetidae</taxon>
        <taxon>Neotominae</taxon>
        <taxon>Peromyscus</taxon>
    </lineage>
</organism>
<dbReference type="Proteomes" id="UP000694547">
    <property type="component" value="Chromosome 8"/>
</dbReference>
<reference evidence="4" key="3">
    <citation type="submission" date="2025-09" db="UniProtKB">
        <authorList>
            <consortium name="Ensembl"/>
        </authorList>
    </citation>
    <scope>IDENTIFICATION</scope>
</reference>
<evidence type="ECO:0000256" key="3">
    <source>
        <dbReference type="ARBA" id="ARBA00022790"/>
    </source>
</evidence>